<evidence type="ECO:0000313" key="14">
    <source>
        <dbReference type="Proteomes" id="UP000199119"/>
    </source>
</evidence>
<dbReference type="InterPro" id="IPR023614">
    <property type="entry name" value="Porin_dom_sf"/>
</dbReference>
<dbReference type="OrthoDB" id="6975458at2"/>
<keyword evidence="9" id="KW-0472">Membrane</keyword>
<keyword evidence="8" id="KW-0626">Porin</keyword>
<evidence type="ECO:0000256" key="4">
    <source>
        <dbReference type="ARBA" id="ARBA00022452"/>
    </source>
</evidence>
<dbReference type="PANTHER" id="PTHR34501:SF9">
    <property type="entry name" value="MAJOR OUTER MEMBRANE PROTEIN P.IA"/>
    <property type="match status" value="1"/>
</dbReference>
<evidence type="ECO:0000256" key="11">
    <source>
        <dbReference type="SAM" id="SignalP"/>
    </source>
</evidence>
<dbReference type="EMBL" id="FONX01000012">
    <property type="protein sequence ID" value="SFF09107.1"/>
    <property type="molecule type" value="Genomic_DNA"/>
</dbReference>
<protein>
    <submittedName>
        <fullName evidence="13">Outer membrane protein (Porin)</fullName>
    </submittedName>
</protein>
<reference evidence="14" key="1">
    <citation type="submission" date="2016-10" db="EMBL/GenBank/DDBJ databases">
        <authorList>
            <person name="Varghese N."/>
            <person name="Submissions S."/>
        </authorList>
    </citation>
    <scope>NUCLEOTIDE SEQUENCE [LARGE SCALE GENOMIC DNA]</scope>
    <source>
        <strain evidence="14">DSM 27981</strain>
    </source>
</reference>
<dbReference type="GO" id="GO:0015288">
    <property type="term" value="F:porin activity"/>
    <property type="evidence" value="ECO:0007669"/>
    <property type="project" value="UniProtKB-KW"/>
</dbReference>
<keyword evidence="3" id="KW-0813">Transport</keyword>
<keyword evidence="6 11" id="KW-0732">Signal</keyword>
<feature type="domain" description="Porin" evidence="12">
    <location>
        <begin position="11"/>
        <end position="374"/>
    </location>
</feature>
<name>A0A1I2FWE6_9BURK</name>
<dbReference type="GO" id="GO:0046930">
    <property type="term" value="C:pore complex"/>
    <property type="evidence" value="ECO:0007669"/>
    <property type="project" value="UniProtKB-KW"/>
</dbReference>
<evidence type="ECO:0000256" key="9">
    <source>
        <dbReference type="ARBA" id="ARBA00023136"/>
    </source>
</evidence>
<dbReference type="GO" id="GO:0009279">
    <property type="term" value="C:cell outer membrane"/>
    <property type="evidence" value="ECO:0007669"/>
    <property type="project" value="UniProtKB-SubCell"/>
</dbReference>
<comment type="subcellular location">
    <subcellularLocation>
        <location evidence="1">Cell outer membrane</location>
        <topology evidence="1">Multi-pass membrane protein</topology>
    </subcellularLocation>
</comment>
<dbReference type="InterPro" id="IPR050298">
    <property type="entry name" value="Gram-neg_bact_OMP"/>
</dbReference>
<dbReference type="InterPro" id="IPR002299">
    <property type="entry name" value="Porin_Neis"/>
</dbReference>
<keyword evidence="10" id="KW-0998">Cell outer membrane</keyword>
<keyword evidence="7" id="KW-0406">Ion transport</keyword>
<feature type="signal peptide" evidence="11">
    <location>
        <begin position="1"/>
        <end position="24"/>
    </location>
</feature>
<dbReference type="GO" id="GO:0006811">
    <property type="term" value="P:monoatomic ion transport"/>
    <property type="evidence" value="ECO:0007669"/>
    <property type="project" value="UniProtKB-KW"/>
</dbReference>
<keyword evidence="4" id="KW-1134">Transmembrane beta strand</keyword>
<keyword evidence="14" id="KW-1185">Reference proteome</keyword>
<evidence type="ECO:0000256" key="1">
    <source>
        <dbReference type="ARBA" id="ARBA00004571"/>
    </source>
</evidence>
<sequence length="399" mass="42248">MRIPFVKKTLAMTALAAVAPLALAQQAPATSSVQLYGIVDVAYRHTNNEGANADGSLSQMIGGGMSQSRWGININEELGGGLKAIANLENRFNADSGTPTTPYFQQSWVGLQGGFGRVTLGRQYNMLFDLVTSTYASFPYSPYMEAYKPELGMAMGARANNAIKYLAEVGDFRGALQYSFDEGNTVDKLGANVNPAGAIRTAGGYLRYASGGVAAGVGYLNTRLPGGTDVDAWTLGGSYRTGPWYLALGYGLNKRQDAYGFNTAGVVDSSIMGAYWSGSSNGGFLPGAAANPANPASVLNLRDHADKRQMYKVGVGYQATSQINIGVHYFHARQSGSASGAYSGKADFLVSVLDYALSKRTDAYFAVDHTRVNGGAGMALDSNGARNRTGITVGMRHRF</sequence>
<dbReference type="SUPFAM" id="SSF56935">
    <property type="entry name" value="Porins"/>
    <property type="match status" value="1"/>
</dbReference>
<dbReference type="Proteomes" id="UP000199119">
    <property type="component" value="Unassembled WGS sequence"/>
</dbReference>
<evidence type="ECO:0000256" key="7">
    <source>
        <dbReference type="ARBA" id="ARBA00023065"/>
    </source>
</evidence>
<organism evidence="13 14">
    <name type="scientific">Paracidovorax wautersii</name>
    <dbReference type="NCBI Taxonomy" id="1177982"/>
    <lineage>
        <taxon>Bacteria</taxon>
        <taxon>Pseudomonadati</taxon>
        <taxon>Pseudomonadota</taxon>
        <taxon>Betaproteobacteria</taxon>
        <taxon>Burkholderiales</taxon>
        <taxon>Comamonadaceae</taxon>
        <taxon>Paracidovorax</taxon>
    </lineage>
</organism>
<evidence type="ECO:0000313" key="13">
    <source>
        <dbReference type="EMBL" id="SFF09107.1"/>
    </source>
</evidence>
<keyword evidence="5" id="KW-0812">Transmembrane</keyword>
<evidence type="ECO:0000256" key="3">
    <source>
        <dbReference type="ARBA" id="ARBA00022448"/>
    </source>
</evidence>
<evidence type="ECO:0000256" key="5">
    <source>
        <dbReference type="ARBA" id="ARBA00022692"/>
    </source>
</evidence>
<dbReference type="Pfam" id="PF13609">
    <property type="entry name" value="Porin_4"/>
    <property type="match status" value="1"/>
</dbReference>
<dbReference type="RefSeq" id="WP_092940457.1">
    <property type="nucleotide sequence ID" value="NZ_FONX01000012.1"/>
</dbReference>
<dbReference type="AlphaFoldDB" id="A0A1I2FWE6"/>
<evidence type="ECO:0000256" key="8">
    <source>
        <dbReference type="ARBA" id="ARBA00023114"/>
    </source>
</evidence>
<evidence type="ECO:0000256" key="6">
    <source>
        <dbReference type="ARBA" id="ARBA00022729"/>
    </source>
</evidence>
<dbReference type="STRING" id="1177982.SAMN04489711_11243"/>
<accession>A0A1I2FWE6</accession>
<dbReference type="Gene3D" id="2.40.160.10">
    <property type="entry name" value="Porin"/>
    <property type="match status" value="1"/>
</dbReference>
<proteinExistence type="predicted"/>
<comment type="subunit">
    <text evidence="2">Homotrimer.</text>
</comment>
<gene>
    <name evidence="13" type="ORF">SAMN04489711_11243</name>
</gene>
<evidence type="ECO:0000259" key="12">
    <source>
        <dbReference type="Pfam" id="PF13609"/>
    </source>
</evidence>
<dbReference type="CDD" id="cd00342">
    <property type="entry name" value="gram_neg_porins"/>
    <property type="match status" value="1"/>
</dbReference>
<evidence type="ECO:0000256" key="10">
    <source>
        <dbReference type="ARBA" id="ARBA00023237"/>
    </source>
</evidence>
<dbReference type="InterPro" id="IPR033900">
    <property type="entry name" value="Gram_neg_porin_domain"/>
</dbReference>
<evidence type="ECO:0000256" key="2">
    <source>
        <dbReference type="ARBA" id="ARBA00011233"/>
    </source>
</evidence>
<feature type="chain" id="PRO_5011658433" evidence="11">
    <location>
        <begin position="25"/>
        <end position="399"/>
    </location>
</feature>
<dbReference type="PANTHER" id="PTHR34501">
    <property type="entry name" value="PROTEIN YDDL-RELATED"/>
    <property type="match status" value="1"/>
</dbReference>
<dbReference type="PRINTS" id="PR00184">
    <property type="entry name" value="NEISSPPORIN"/>
</dbReference>